<dbReference type="Gene3D" id="3.60.70.12">
    <property type="entry name" value="L-amino peptidase D-ALA esterase/amidase"/>
    <property type="match status" value="1"/>
</dbReference>
<dbReference type="Proteomes" id="UP001366166">
    <property type="component" value="Chromosome"/>
</dbReference>
<dbReference type="RefSeq" id="WP_338598735.1">
    <property type="nucleotide sequence ID" value="NZ_AP028679.1"/>
</dbReference>
<dbReference type="InterPro" id="IPR005321">
    <property type="entry name" value="Peptidase_S58_DmpA"/>
</dbReference>
<dbReference type="PANTHER" id="PTHR36512:SF3">
    <property type="entry name" value="BLR5678 PROTEIN"/>
    <property type="match status" value="1"/>
</dbReference>
<dbReference type="CDD" id="cd02252">
    <property type="entry name" value="nylC_like"/>
    <property type="match status" value="1"/>
</dbReference>
<proteinExistence type="inferred from homology"/>
<accession>A0AAU9EX08</accession>
<evidence type="ECO:0000313" key="2">
    <source>
        <dbReference type="EMBL" id="BEQ14976.1"/>
    </source>
</evidence>
<dbReference type="SUPFAM" id="SSF56266">
    <property type="entry name" value="DmpA/ArgJ-like"/>
    <property type="match status" value="1"/>
</dbReference>
<protein>
    <submittedName>
        <fullName evidence="2">Uncharacterized protein</fullName>
    </submittedName>
</protein>
<dbReference type="AlphaFoldDB" id="A0AAU9EX08"/>
<dbReference type="EMBL" id="AP028679">
    <property type="protein sequence ID" value="BEQ14976.1"/>
    <property type="molecule type" value="Genomic_DNA"/>
</dbReference>
<evidence type="ECO:0000256" key="1">
    <source>
        <dbReference type="ARBA" id="ARBA00007068"/>
    </source>
</evidence>
<reference evidence="3" key="1">
    <citation type="journal article" date="2023" name="Arch. Microbiol.">
        <title>Desulfoferula mesophilus gen. nov. sp. nov., a mesophilic sulfate-reducing bacterium isolated from a brackish lake sediment.</title>
        <authorList>
            <person name="Watanabe T."/>
            <person name="Yabe T."/>
            <person name="Tsuji J.M."/>
            <person name="Fukui M."/>
        </authorList>
    </citation>
    <scope>NUCLEOTIDE SEQUENCE [LARGE SCALE GENOMIC DNA]</scope>
    <source>
        <strain evidence="3">12FAK</strain>
    </source>
</reference>
<dbReference type="GO" id="GO:0004177">
    <property type="term" value="F:aminopeptidase activity"/>
    <property type="evidence" value="ECO:0007669"/>
    <property type="project" value="TreeGrafter"/>
</dbReference>
<dbReference type="PANTHER" id="PTHR36512">
    <property type="entry name" value="D-AMINOPEPTIDASE"/>
    <property type="match status" value="1"/>
</dbReference>
<gene>
    <name evidence="2" type="ORF">FAK_20420</name>
</gene>
<organism evidence="2 3">
    <name type="scientific">Desulfoferula mesophila</name>
    <dbReference type="NCBI Taxonomy" id="3058419"/>
    <lineage>
        <taxon>Bacteria</taxon>
        <taxon>Pseudomonadati</taxon>
        <taxon>Thermodesulfobacteriota</taxon>
        <taxon>Desulfarculia</taxon>
        <taxon>Desulfarculales</taxon>
        <taxon>Desulfarculaceae</taxon>
        <taxon>Desulfoferula</taxon>
    </lineage>
</organism>
<sequence length="345" mass="34724">MNRPGPHNCITDVAGLKVGSYTDRQALCGCTVTLCPAGAVAGVDVRGAAPGTRETDLLDPVNLVERVHAICLSGGSVYGLACADGVVRWLGGQGIGFPLDDQGHVAPIVPGAVLFDLGRGAEFVPPVGPDWGRAACEAAGAGPVALGCVGAGTGAVAGGMKGGLGSASEALESGVTVGALVAVNSLGSLLDPASGRFWELGLELEGEFGERATQAKELPPWPPQAEPAKNTTIGMVATDATLNKAQCAKVAQMAQDGLARAIRPAHTMFDGDTIFALATGERSLPSSPGVFGPPEATAVTEIGRAAADCLSRAIIRAVLAAEGLGGWPAFSDLSPRQANPFTRNG</sequence>
<dbReference type="Pfam" id="PF03576">
    <property type="entry name" value="Peptidase_S58"/>
    <property type="match status" value="1"/>
</dbReference>
<dbReference type="KEGG" id="dmp:FAK_20420"/>
<dbReference type="InterPro" id="IPR016117">
    <property type="entry name" value="ArgJ-like_dom_sf"/>
</dbReference>
<keyword evidence="3" id="KW-1185">Reference proteome</keyword>
<name>A0AAU9EX08_9BACT</name>
<comment type="similarity">
    <text evidence="1">Belongs to the peptidase S58 family.</text>
</comment>
<evidence type="ECO:0000313" key="3">
    <source>
        <dbReference type="Proteomes" id="UP001366166"/>
    </source>
</evidence>